<comment type="caution">
    <text evidence="2">The sequence shown here is derived from an EMBL/GenBank/DDBJ whole genome shotgun (WGS) entry which is preliminary data.</text>
</comment>
<reference evidence="2 3" key="1">
    <citation type="journal article" date="2013" name="Curr. Biol.">
        <title>The Genome of the Foraminiferan Reticulomyxa filosa.</title>
        <authorList>
            <person name="Glockner G."/>
            <person name="Hulsmann N."/>
            <person name="Schleicher M."/>
            <person name="Noegel A.A."/>
            <person name="Eichinger L."/>
            <person name="Gallinger C."/>
            <person name="Pawlowski J."/>
            <person name="Sierra R."/>
            <person name="Euteneuer U."/>
            <person name="Pillet L."/>
            <person name="Moustafa A."/>
            <person name="Platzer M."/>
            <person name="Groth M."/>
            <person name="Szafranski K."/>
            <person name="Schliwa M."/>
        </authorList>
    </citation>
    <scope>NUCLEOTIDE SEQUENCE [LARGE SCALE GENOMIC DNA]</scope>
</reference>
<dbReference type="EMBL" id="ASPP01016549">
    <property type="protein sequence ID" value="ETO17471.1"/>
    <property type="molecule type" value="Genomic_DNA"/>
</dbReference>
<keyword evidence="1" id="KW-0472">Membrane</keyword>
<feature type="transmembrane region" description="Helical" evidence="1">
    <location>
        <begin position="86"/>
        <end position="110"/>
    </location>
</feature>
<sequence>MTERISNVKDKLKEYGTVEKTEILASIKAIRLKPQKTKSLKDVGTEKSWEETFKNTVELNKSALTALFLAQARGIWGSFPLRMKQIWVLCVIVASAIPWFSCLILQVYFFDSYKHGKHFKHGHKLQYYYNMLCASMLF</sequence>
<protein>
    <submittedName>
        <fullName evidence="2">Uncharacterized protein</fullName>
    </submittedName>
</protein>
<keyword evidence="1" id="KW-0812">Transmembrane</keyword>
<evidence type="ECO:0000313" key="3">
    <source>
        <dbReference type="Proteomes" id="UP000023152"/>
    </source>
</evidence>
<keyword evidence="1" id="KW-1133">Transmembrane helix</keyword>
<proteinExistence type="predicted"/>
<evidence type="ECO:0000313" key="2">
    <source>
        <dbReference type="EMBL" id="ETO17471.1"/>
    </source>
</evidence>
<gene>
    <name evidence="2" type="ORF">RFI_19850</name>
</gene>
<accession>X6MV07</accession>
<feature type="non-terminal residue" evidence="2">
    <location>
        <position position="138"/>
    </location>
</feature>
<evidence type="ECO:0000256" key="1">
    <source>
        <dbReference type="SAM" id="Phobius"/>
    </source>
</evidence>
<dbReference type="AlphaFoldDB" id="X6MV07"/>
<organism evidence="2 3">
    <name type="scientific">Reticulomyxa filosa</name>
    <dbReference type="NCBI Taxonomy" id="46433"/>
    <lineage>
        <taxon>Eukaryota</taxon>
        <taxon>Sar</taxon>
        <taxon>Rhizaria</taxon>
        <taxon>Retaria</taxon>
        <taxon>Foraminifera</taxon>
        <taxon>Monothalamids</taxon>
        <taxon>Reticulomyxidae</taxon>
        <taxon>Reticulomyxa</taxon>
    </lineage>
</organism>
<dbReference type="Proteomes" id="UP000023152">
    <property type="component" value="Unassembled WGS sequence"/>
</dbReference>
<name>X6MV07_RETFI</name>
<keyword evidence="3" id="KW-1185">Reference proteome</keyword>